<evidence type="ECO:0000256" key="11">
    <source>
        <dbReference type="ARBA" id="ARBA00022759"/>
    </source>
</evidence>
<dbReference type="InterPro" id="IPR012337">
    <property type="entry name" value="RNaseH-like_sf"/>
</dbReference>
<sequence length="256" mass="28742">MTTMTITEIKKKIQTEEVSSKELEQFKQDTRKGVQKLVAQYEKNQTKKAALQAQFEEMKSFEYAAKRNGKQLIAGIDEAGRGPLAGPVVAGAVILPEDFYLEGLNDSKKLSLAKRELFFDYIKTHADYGVGIVDNEEIDRLNIYQATKLAMRRAVEDLEQTPDHLLVDAMELDAFPSQESIIKGDARSVSIAAASVVAKVTRDRYMSKIHQSYPMYEFASNQGYGTSDHLAALNNYGPSPYHRYSFSPVKEVRSGR</sequence>
<dbReference type="InterPro" id="IPR036397">
    <property type="entry name" value="RNaseH_sf"/>
</dbReference>
<evidence type="ECO:0000256" key="3">
    <source>
        <dbReference type="ARBA" id="ARBA00004065"/>
    </source>
</evidence>
<dbReference type="CDD" id="cd07182">
    <property type="entry name" value="RNase_HII_bacteria_HII_like"/>
    <property type="match status" value="1"/>
</dbReference>
<dbReference type="Pfam" id="PF01351">
    <property type="entry name" value="RNase_HII"/>
    <property type="match status" value="1"/>
</dbReference>
<feature type="domain" description="RNase H type-2" evidence="17">
    <location>
        <begin position="71"/>
        <end position="256"/>
    </location>
</feature>
<dbReference type="RefSeq" id="WP_135327134.1">
    <property type="nucleotide sequence ID" value="NZ_SRJC01000001.1"/>
</dbReference>
<evidence type="ECO:0000256" key="4">
    <source>
        <dbReference type="ARBA" id="ARBA00004496"/>
    </source>
</evidence>
<feature type="binding site" evidence="14 15">
    <location>
        <position position="78"/>
    </location>
    <ligand>
        <name>a divalent metal cation</name>
        <dbReference type="ChEBI" id="CHEBI:60240"/>
    </ligand>
</feature>
<keyword evidence="8 14" id="KW-0963">Cytoplasm</keyword>
<comment type="catalytic activity">
    <reaction evidence="1 14 15 16">
        <text>Endonucleolytic cleavage to 5'-phosphomonoester.</text>
        <dbReference type="EC" id="3.1.26.4"/>
    </reaction>
</comment>
<dbReference type="EC" id="3.1.26.4" evidence="6 14"/>
<dbReference type="InterPro" id="IPR001352">
    <property type="entry name" value="RNase_HII/HIII"/>
</dbReference>
<keyword evidence="13 14" id="KW-0464">Manganese</keyword>
<dbReference type="EMBL" id="SRJC01000001">
    <property type="protein sequence ID" value="TGB04824.1"/>
    <property type="molecule type" value="Genomic_DNA"/>
</dbReference>
<comment type="caution">
    <text evidence="18">The sequence shown here is derived from an EMBL/GenBank/DDBJ whole genome shotgun (WGS) entry which is preliminary data.</text>
</comment>
<evidence type="ECO:0000259" key="17">
    <source>
        <dbReference type="PROSITE" id="PS51975"/>
    </source>
</evidence>
<dbReference type="HAMAP" id="MF_00052_B">
    <property type="entry name" value="RNase_HII_B"/>
    <property type="match status" value="1"/>
</dbReference>
<evidence type="ECO:0000256" key="15">
    <source>
        <dbReference type="PROSITE-ProRule" id="PRU01319"/>
    </source>
</evidence>
<dbReference type="PANTHER" id="PTHR10954">
    <property type="entry name" value="RIBONUCLEASE H2 SUBUNIT A"/>
    <property type="match status" value="1"/>
</dbReference>
<dbReference type="AlphaFoldDB" id="A0A4Z0H4H3"/>
<dbReference type="GO" id="GO:0043137">
    <property type="term" value="P:DNA replication, removal of RNA primer"/>
    <property type="evidence" value="ECO:0007669"/>
    <property type="project" value="TreeGrafter"/>
</dbReference>
<evidence type="ECO:0000256" key="16">
    <source>
        <dbReference type="RuleBase" id="RU003515"/>
    </source>
</evidence>
<dbReference type="InterPro" id="IPR024567">
    <property type="entry name" value="RNase_HII/HIII_dom"/>
</dbReference>
<keyword evidence="10 14" id="KW-0479">Metal-binding</keyword>
<evidence type="ECO:0000256" key="8">
    <source>
        <dbReference type="ARBA" id="ARBA00022490"/>
    </source>
</evidence>
<dbReference type="PROSITE" id="PS51975">
    <property type="entry name" value="RNASE_H_2"/>
    <property type="match status" value="1"/>
</dbReference>
<keyword evidence="12 14" id="KW-0378">Hydrolase</keyword>
<name>A0A4Z0H4H3_9BACI</name>
<feature type="binding site" evidence="14 15">
    <location>
        <position position="168"/>
    </location>
    <ligand>
        <name>a divalent metal cation</name>
        <dbReference type="ChEBI" id="CHEBI:60240"/>
    </ligand>
</feature>
<dbReference type="GO" id="GO:0030145">
    <property type="term" value="F:manganese ion binding"/>
    <property type="evidence" value="ECO:0007669"/>
    <property type="project" value="UniProtKB-UniRule"/>
</dbReference>
<comment type="similarity">
    <text evidence="5 14 16">Belongs to the RNase HII family.</text>
</comment>
<evidence type="ECO:0000313" key="18">
    <source>
        <dbReference type="EMBL" id="TGB04824.1"/>
    </source>
</evidence>
<keyword evidence="11 14" id="KW-0255">Endonuclease</keyword>
<proteinExistence type="inferred from homology"/>
<evidence type="ECO:0000256" key="14">
    <source>
        <dbReference type="HAMAP-Rule" id="MF_00052"/>
    </source>
</evidence>
<evidence type="ECO:0000256" key="10">
    <source>
        <dbReference type="ARBA" id="ARBA00022723"/>
    </source>
</evidence>
<keyword evidence="9 14" id="KW-0540">Nuclease</keyword>
<keyword evidence="19" id="KW-1185">Reference proteome</keyword>
<accession>A0A4Z0H4H3</accession>
<dbReference type="NCBIfam" id="NF000595">
    <property type="entry name" value="PRK00015.1-3"/>
    <property type="match status" value="1"/>
</dbReference>
<dbReference type="GO" id="GO:0003723">
    <property type="term" value="F:RNA binding"/>
    <property type="evidence" value="ECO:0007669"/>
    <property type="project" value="UniProtKB-UniRule"/>
</dbReference>
<dbReference type="Gene3D" id="3.30.420.10">
    <property type="entry name" value="Ribonuclease H-like superfamily/Ribonuclease H"/>
    <property type="match status" value="1"/>
</dbReference>
<dbReference type="GO" id="GO:0006298">
    <property type="term" value="P:mismatch repair"/>
    <property type="evidence" value="ECO:0007669"/>
    <property type="project" value="TreeGrafter"/>
</dbReference>
<evidence type="ECO:0000256" key="2">
    <source>
        <dbReference type="ARBA" id="ARBA00001946"/>
    </source>
</evidence>
<comment type="subcellular location">
    <subcellularLocation>
        <location evidence="4 14">Cytoplasm</location>
    </subcellularLocation>
</comment>
<dbReference type="NCBIfam" id="NF000594">
    <property type="entry name" value="PRK00015.1-1"/>
    <property type="match status" value="1"/>
</dbReference>
<evidence type="ECO:0000256" key="6">
    <source>
        <dbReference type="ARBA" id="ARBA00012180"/>
    </source>
</evidence>
<evidence type="ECO:0000256" key="13">
    <source>
        <dbReference type="ARBA" id="ARBA00023211"/>
    </source>
</evidence>
<evidence type="ECO:0000256" key="9">
    <source>
        <dbReference type="ARBA" id="ARBA00022722"/>
    </source>
</evidence>
<dbReference type="GO" id="GO:0004523">
    <property type="term" value="F:RNA-DNA hybrid ribonuclease activity"/>
    <property type="evidence" value="ECO:0007669"/>
    <property type="project" value="UniProtKB-UniRule"/>
</dbReference>
<comment type="cofactor">
    <cofactor evidence="14 15">
        <name>Mn(2+)</name>
        <dbReference type="ChEBI" id="CHEBI:29035"/>
    </cofactor>
    <cofactor evidence="14 15">
        <name>Mg(2+)</name>
        <dbReference type="ChEBI" id="CHEBI:18420"/>
    </cofactor>
    <text evidence="14 15">Manganese or magnesium. Binds 1 divalent metal ion per monomer in the absence of substrate. May bind a second metal ion after substrate binding.</text>
</comment>
<feature type="binding site" evidence="14 15">
    <location>
        <position position="77"/>
    </location>
    <ligand>
        <name>a divalent metal cation</name>
        <dbReference type="ChEBI" id="CHEBI:60240"/>
    </ligand>
</feature>
<gene>
    <name evidence="14" type="primary">rnhB</name>
    <name evidence="18" type="ORF">E4663_07475</name>
</gene>
<dbReference type="Proteomes" id="UP000297982">
    <property type="component" value="Unassembled WGS sequence"/>
</dbReference>
<dbReference type="PANTHER" id="PTHR10954:SF18">
    <property type="entry name" value="RIBONUCLEASE HII"/>
    <property type="match status" value="1"/>
</dbReference>
<dbReference type="SUPFAM" id="SSF53098">
    <property type="entry name" value="Ribonuclease H-like"/>
    <property type="match status" value="1"/>
</dbReference>
<evidence type="ECO:0000256" key="12">
    <source>
        <dbReference type="ARBA" id="ARBA00022801"/>
    </source>
</evidence>
<evidence type="ECO:0000313" key="19">
    <source>
        <dbReference type="Proteomes" id="UP000297982"/>
    </source>
</evidence>
<dbReference type="GO" id="GO:0005737">
    <property type="term" value="C:cytoplasm"/>
    <property type="evidence" value="ECO:0007669"/>
    <property type="project" value="UniProtKB-SubCell"/>
</dbReference>
<dbReference type="InterPro" id="IPR022898">
    <property type="entry name" value="RNase_HII"/>
</dbReference>
<comment type="function">
    <text evidence="3 14 16">Endonuclease that specifically degrades the RNA of RNA-DNA hybrids.</text>
</comment>
<evidence type="ECO:0000256" key="1">
    <source>
        <dbReference type="ARBA" id="ARBA00000077"/>
    </source>
</evidence>
<reference evidence="18 19" key="1">
    <citation type="journal article" date="2003" name="Int. J. Syst. Evol. Microbiol.">
        <title>Halobacillus salinus sp. nov., isolated from a salt lake on the coast of the East Sea in Korea.</title>
        <authorList>
            <person name="Yoon J.H."/>
            <person name="Kang K.H."/>
            <person name="Park Y.H."/>
        </authorList>
    </citation>
    <scope>NUCLEOTIDE SEQUENCE [LARGE SCALE GENOMIC DNA]</scope>
    <source>
        <strain evidence="18 19">HSL-3</strain>
    </source>
</reference>
<organism evidence="18 19">
    <name type="scientific">Halobacillus salinus</name>
    <dbReference type="NCBI Taxonomy" id="192814"/>
    <lineage>
        <taxon>Bacteria</taxon>
        <taxon>Bacillati</taxon>
        <taxon>Bacillota</taxon>
        <taxon>Bacilli</taxon>
        <taxon>Bacillales</taxon>
        <taxon>Bacillaceae</taxon>
        <taxon>Halobacillus</taxon>
    </lineage>
</organism>
<evidence type="ECO:0000256" key="7">
    <source>
        <dbReference type="ARBA" id="ARBA00019179"/>
    </source>
</evidence>
<protein>
    <recommendedName>
        <fullName evidence="7 14">Ribonuclease HII</fullName>
        <shortName evidence="14">RNase HII</shortName>
        <ecNumber evidence="6 14">3.1.26.4</ecNumber>
    </recommendedName>
</protein>
<dbReference type="STRING" id="192814.GCA_900166575_01851"/>
<comment type="cofactor">
    <cofactor evidence="2">
        <name>Mg(2+)</name>
        <dbReference type="ChEBI" id="CHEBI:18420"/>
    </cofactor>
</comment>
<evidence type="ECO:0000256" key="5">
    <source>
        <dbReference type="ARBA" id="ARBA00007383"/>
    </source>
</evidence>
<dbReference type="FunFam" id="3.30.420.10:FF:000006">
    <property type="entry name" value="Ribonuclease HII"/>
    <property type="match status" value="1"/>
</dbReference>
<dbReference type="GO" id="GO:0032299">
    <property type="term" value="C:ribonuclease H2 complex"/>
    <property type="evidence" value="ECO:0007669"/>
    <property type="project" value="TreeGrafter"/>
</dbReference>